<feature type="domain" description="HicB-like antitoxin of toxin-antitoxin system" evidence="1">
    <location>
        <begin position="10"/>
        <end position="60"/>
    </location>
</feature>
<evidence type="ECO:0000259" key="1">
    <source>
        <dbReference type="Pfam" id="PF15919"/>
    </source>
</evidence>
<dbReference type="Proteomes" id="UP000557307">
    <property type="component" value="Unassembled WGS sequence"/>
</dbReference>
<protein>
    <submittedName>
        <fullName evidence="2">Putative RNase H-like HicB family nuclease</fullName>
    </submittedName>
</protein>
<reference evidence="2 3" key="1">
    <citation type="submission" date="2020-08" db="EMBL/GenBank/DDBJ databases">
        <title>Genomic Encyclopedia of Type Strains, Phase IV (KMG-IV): sequencing the most valuable type-strain genomes for metagenomic binning, comparative biology and taxonomic classification.</title>
        <authorList>
            <person name="Goeker M."/>
        </authorList>
    </citation>
    <scope>NUCLEOTIDE SEQUENCE [LARGE SCALE GENOMIC DNA]</scope>
    <source>
        <strain evidence="2 3">DSM 105074</strain>
    </source>
</reference>
<dbReference type="EMBL" id="JACHGF010000002">
    <property type="protein sequence ID" value="MBB5283392.1"/>
    <property type="molecule type" value="Genomic_DNA"/>
</dbReference>
<dbReference type="SUPFAM" id="SSF143100">
    <property type="entry name" value="TTHA1013/TTHA0281-like"/>
    <property type="match status" value="1"/>
</dbReference>
<dbReference type="PANTHER" id="PTHR34504">
    <property type="entry name" value="ANTITOXIN HICB"/>
    <property type="match status" value="1"/>
</dbReference>
<name>A0A840TPA6_9BACT</name>
<dbReference type="Pfam" id="PF15919">
    <property type="entry name" value="HicB_lk_antitox"/>
    <property type="match status" value="1"/>
</dbReference>
<organism evidence="2 3">
    <name type="scientific">Rhabdobacter roseus</name>
    <dbReference type="NCBI Taxonomy" id="1655419"/>
    <lineage>
        <taxon>Bacteria</taxon>
        <taxon>Pseudomonadati</taxon>
        <taxon>Bacteroidota</taxon>
        <taxon>Cytophagia</taxon>
        <taxon>Cytophagales</taxon>
        <taxon>Cytophagaceae</taxon>
        <taxon>Rhabdobacter</taxon>
    </lineage>
</organism>
<evidence type="ECO:0000313" key="3">
    <source>
        <dbReference type="Proteomes" id="UP000557307"/>
    </source>
</evidence>
<keyword evidence="3" id="KW-1185">Reference proteome</keyword>
<accession>A0A840TPA6</accession>
<gene>
    <name evidence="2" type="ORF">HNQ92_001518</name>
</gene>
<dbReference type="InterPro" id="IPR035069">
    <property type="entry name" value="TTHA1013/TTHA0281-like"/>
</dbReference>
<comment type="caution">
    <text evidence="2">The sequence shown here is derived from an EMBL/GenBank/DDBJ whole genome shotgun (WGS) entry which is preliminary data.</text>
</comment>
<dbReference type="AlphaFoldDB" id="A0A840TPA6"/>
<proteinExistence type="predicted"/>
<evidence type="ECO:0000313" key="2">
    <source>
        <dbReference type="EMBL" id="MBB5283392.1"/>
    </source>
</evidence>
<dbReference type="InterPro" id="IPR051404">
    <property type="entry name" value="TA_system_antitoxin"/>
</dbReference>
<sequence length="134" mass="14735">MEKSLVIISHTGKNYNAYLPELPGCISTGATFEAIKDNIAEAVALHVEGSLADGDPIPDTFKRDYELEFKLDVSALLHELKDIIPYSGVARLTGINRKQLQHYASGLKQPRPAQVKKIETALHELGQKLLGVEL</sequence>
<dbReference type="RefSeq" id="WP_184172743.1">
    <property type="nucleotide sequence ID" value="NZ_JACHGF010000002.1"/>
</dbReference>
<dbReference type="PANTHER" id="PTHR34504:SF2">
    <property type="entry name" value="UPF0150 PROTEIN SSL0259"/>
    <property type="match status" value="1"/>
</dbReference>
<dbReference type="InterPro" id="IPR031807">
    <property type="entry name" value="HicB-like"/>
</dbReference>
<dbReference type="Gene3D" id="3.30.160.250">
    <property type="match status" value="1"/>
</dbReference>